<dbReference type="KEGG" id="pson:JI735_16865"/>
<dbReference type="InterPro" id="IPR020806">
    <property type="entry name" value="PKS_PP-bd"/>
</dbReference>
<dbReference type="InterPro" id="IPR050091">
    <property type="entry name" value="PKS_NRPS_Biosynth_Enz"/>
</dbReference>
<dbReference type="Proteomes" id="UP000595841">
    <property type="component" value="Chromosome"/>
</dbReference>
<dbReference type="SUPFAM" id="SSF51735">
    <property type="entry name" value="NAD(P)-binding Rossmann-fold domains"/>
    <property type="match status" value="1"/>
</dbReference>
<dbReference type="SMART" id="SM00823">
    <property type="entry name" value="PKS_PP"/>
    <property type="match status" value="1"/>
</dbReference>
<evidence type="ECO:0000256" key="1">
    <source>
        <dbReference type="ARBA" id="ARBA00001957"/>
    </source>
</evidence>
<gene>
    <name evidence="5" type="ORF">JI735_16865</name>
</gene>
<reference evidence="5 6" key="1">
    <citation type="submission" date="2021-01" db="EMBL/GenBank/DDBJ databases">
        <title>Whole genome sequence of Paenibacillus sonchi LMG 24727 for comparative genomics.</title>
        <authorList>
            <person name="Lee G."/>
            <person name="Kim M.-J."/>
            <person name="Lim K."/>
            <person name="Shin J.-H."/>
        </authorList>
    </citation>
    <scope>NUCLEOTIDE SEQUENCE [LARGE SCALE GENOMIC DNA]</scope>
    <source>
        <strain evidence="5 6">LMG 24727</strain>
    </source>
</reference>
<dbReference type="PANTHER" id="PTHR43775">
    <property type="entry name" value="FATTY ACID SYNTHASE"/>
    <property type="match status" value="1"/>
</dbReference>
<proteinExistence type="predicted"/>
<comment type="cofactor">
    <cofactor evidence="1">
        <name>pantetheine 4'-phosphate</name>
        <dbReference type="ChEBI" id="CHEBI:47942"/>
    </cofactor>
</comment>
<dbReference type="GO" id="GO:0006633">
    <property type="term" value="P:fatty acid biosynthetic process"/>
    <property type="evidence" value="ECO:0007669"/>
    <property type="project" value="TreeGrafter"/>
</dbReference>
<dbReference type="InterPro" id="IPR057326">
    <property type="entry name" value="KR_dom"/>
</dbReference>
<dbReference type="GO" id="GO:0031177">
    <property type="term" value="F:phosphopantetheine binding"/>
    <property type="evidence" value="ECO:0007669"/>
    <property type="project" value="InterPro"/>
</dbReference>
<keyword evidence="3" id="KW-0597">Phosphoprotein</keyword>
<dbReference type="Pfam" id="PF00550">
    <property type="entry name" value="PP-binding"/>
    <property type="match status" value="1"/>
</dbReference>
<dbReference type="Gene3D" id="1.10.1200.10">
    <property type="entry name" value="ACP-like"/>
    <property type="match status" value="1"/>
</dbReference>
<dbReference type="GO" id="GO:0004312">
    <property type="term" value="F:fatty acid synthase activity"/>
    <property type="evidence" value="ECO:0007669"/>
    <property type="project" value="TreeGrafter"/>
</dbReference>
<dbReference type="Pfam" id="PF08659">
    <property type="entry name" value="KR"/>
    <property type="match status" value="1"/>
</dbReference>
<dbReference type="InterPro" id="IPR009081">
    <property type="entry name" value="PP-bd_ACP"/>
</dbReference>
<dbReference type="EMBL" id="CP068595">
    <property type="protein sequence ID" value="QQZ63935.1"/>
    <property type="molecule type" value="Genomic_DNA"/>
</dbReference>
<dbReference type="InterPro" id="IPR036736">
    <property type="entry name" value="ACP-like_sf"/>
</dbReference>
<sequence length="398" mass="44002">MYVLTGGAGMIGWIIAEHLAINYRASIAIIQRSFPVRQEWDNWLADHPEDDPGSRTIREMIQAEKLGANIAVYPADVSDYGQMADAIGAIECELGAINGVIHCAANMGAEFFNPVTRLDEALCRTIFQPKIDGLLVLDKLLDDKDLDFCLLMSSTAAVLGGYGFAAYSAASVFMDTYTKTRNKHRQAKWKTVDWEAWRREAKAEAGYTSSIGDLAMSPEEGIEALKRVLSAERYHHIVHSPGTLDKRLAEWVQLQGISEGKPVQPRDGQKKRQRPAAMVEYEKPSNHLEKQIAGIWEEFLGIRDISIHDNFFELGATSLTLIRIKSIVEETLSLQIPIVDLFANPTIAALAKRIGQIENGGHDGQEDARLSGLESGRSGLTRQLQFRKSAGTDSGAYN</sequence>
<evidence type="ECO:0000259" key="4">
    <source>
        <dbReference type="PROSITE" id="PS50075"/>
    </source>
</evidence>
<dbReference type="InterPro" id="IPR013968">
    <property type="entry name" value="PKS_KR"/>
</dbReference>
<dbReference type="PROSITE" id="PS50075">
    <property type="entry name" value="CARRIER"/>
    <property type="match status" value="1"/>
</dbReference>
<feature type="domain" description="Carrier" evidence="4">
    <location>
        <begin position="283"/>
        <end position="358"/>
    </location>
</feature>
<keyword evidence="6" id="KW-1185">Reference proteome</keyword>
<dbReference type="FunFam" id="1.10.1200.10:FF:000005">
    <property type="entry name" value="Nonribosomal peptide synthetase 1"/>
    <property type="match status" value="1"/>
</dbReference>
<dbReference type="Gene3D" id="3.40.50.720">
    <property type="entry name" value="NAD(P)-binding Rossmann-like Domain"/>
    <property type="match status" value="1"/>
</dbReference>
<accession>A0A974PHM6</accession>
<evidence type="ECO:0000313" key="6">
    <source>
        <dbReference type="Proteomes" id="UP000595841"/>
    </source>
</evidence>
<dbReference type="InterPro" id="IPR036291">
    <property type="entry name" value="NAD(P)-bd_dom_sf"/>
</dbReference>
<name>A0A974PHM6_9BACL</name>
<organism evidence="5 6">
    <name type="scientific">Paenibacillus sonchi</name>
    <dbReference type="NCBI Taxonomy" id="373687"/>
    <lineage>
        <taxon>Bacteria</taxon>
        <taxon>Bacillati</taxon>
        <taxon>Bacillota</taxon>
        <taxon>Bacilli</taxon>
        <taxon>Bacillales</taxon>
        <taxon>Paenibacillaceae</taxon>
        <taxon>Paenibacillus</taxon>
        <taxon>Paenibacillus sonchi group</taxon>
    </lineage>
</organism>
<dbReference type="AlphaFoldDB" id="A0A974PHM6"/>
<evidence type="ECO:0000256" key="3">
    <source>
        <dbReference type="ARBA" id="ARBA00022553"/>
    </source>
</evidence>
<evidence type="ECO:0000256" key="2">
    <source>
        <dbReference type="ARBA" id="ARBA00022450"/>
    </source>
</evidence>
<keyword evidence="2" id="KW-0596">Phosphopantetheine</keyword>
<protein>
    <submittedName>
        <fullName evidence="5">SDR family NAD(P)-dependent oxidoreductase</fullName>
    </submittedName>
</protein>
<dbReference type="SMART" id="SM00822">
    <property type="entry name" value="PKS_KR"/>
    <property type="match status" value="1"/>
</dbReference>
<evidence type="ECO:0000313" key="5">
    <source>
        <dbReference type="EMBL" id="QQZ63935.1"/>
    </source>
</evidence>
<dbReference type="PANTHER" id="PTHR43775:SF37">
    <property type="entry name" value="SI:DKEY-61P9.11"/>
    <property type="match status" value="1"/>
</dbReference>
<dbReference type="SUPFAM" id="SSF47336">
    <property type="entry name" value="ACP-like"/>
    <property type="match status" value="1"/>
</dbReference>